<proteinExistence type="predicted"/>
<dbReference type="EMBL" id="RCHS01001937">
    <property type="protein sequence ID" value="RMX50565.1"/>
    <property type="molecule type" value="Genomic_DNA"/>
</dbReference>
<comment type="caution">
    <text evidence="3">The sequence shown here is derived from an EMBL/GenBank/DDBJ whole genome shotgun (WGS) entry which is preliminary data.</text>
</comment>
<protein>
    <recommendedName>
        <fullName evidence="5">G-protein coupled receptors family 1 profile domain-containing protein</fullName>
    </recommendedName>
</protein>
<dbReference type="Gene3D" id="1.20.1070.10">
    <property type="entry name" value="Rhodopsin 7-helix transmembrane proteins"/>
    <property type="match status" value="1"/>
</dbReference>
<keyword evidence="2" id="KW-0472">Membrane</keyword>
<name>A0A3M6UA58_POCDA</name>
<dbReference type="AlphaFoldDB" id="A0A3M6UA58"/>
<keyword evidence="4" id="KW-1185">Reference proteome</keyword>
<dbReference type="SUPFAM" id="SSF81321">
    <property type="entry name" value="Family A G protein-coupled receptor-like"/>
    <property type="match status" value="1"/>
</dbReference>
<feature type="compositionally biased region" description="Polar residues" evidence="1">
    <location>
        <begin position="107"/>
        <end position="117"/>
    </location>
</feature>
<evidence type="ECO:0000256" key="1">
    <source>
        <dbReference type="SAM" id="MobiDB-lite"/>
    </source>
</evidence>
<sequence length="139" mass="15484">MARDGTTQTVAHIVEVYSKSGVQIVDQTPIDHTNWQQTRSSSLTPSHSLGDVTYAAASIMIMLYSVINPLVYAPVNQRFREKIKGTISFPCRPNNRIYAETEPQKLGGTNSVTNPTPHYSGRKLQSVKTTEDMNLIKVF</sequence>
<feature type="region of interest" description="Disordered" evidence="1">
    <location>
        <begin position="102"/>
        <end position="121"/>
    </location>
</feature>
<keyword evidence="2" id="KW-1133">Transmembrane helix</keyword>
<feature type="transmembrane region" description="Helical" evidence="2">
    <location>
        <begin position="52"/>
        <end position="75"/>
    </location>
</feature>
<evidence type="ECO:0008006" key="5">
    <source>
        <dbReference type="Google" id="ProtNLM"/>
    </source>
</evidence>
<keyword evidence="2" id="KW-0812">Transmembrane</keyword>
<evidence type="ECO:0000256" key="2">
    <source>
        <dbReference type="SAM" id="Phobius"/>
    </source>
</evidence>
<dbReference type="Proteomes" id="UP000275408">
    <property type="component" value="Unassembled WGS sequence"/>
</dbReference>
<evidence type="ECO:0000313" key="3">
    <source>
        <dbReference type="EMBL" id="RMX50565.1"/>
    </source>
</evidence>
<reference evidence="3 4" key="1">
    <citation type="journal article" date="2018" name="Sci. Rep.">
        <title>Comparative analysis of the Pocillopora damicornis genome highlights role of immune system in coral evolution.</title>
        <authorList>
            <person name="Cunning R."/>
            <person name="Bay R.A."/>
            <person name="Gillette P."/>
            <person name="Baker A.C."/>
            <person name="Traylor-Knowles N."/>
        </authorList>
    </citation>
    <scope>NUCLEOTIDE SEQUENCE [LARGE SCALE GENOMIC DNA]</scope>
    <source>
        <strain evidence="3">RSMAS</strain>
        <tissue evidence="3">Whole animal</tissue>
    </source>
</reference>
<organism evidence="3 4">
    <name type="scientific">Pocillopora damicornis</name>
    <name type="common">Cauliflower coral</name>
    <name type="synonym">Millepora damicornis</name>
    <dbReference type="NCBI Taxonomy" id="46731"/>
    <lineage>
        <taxon>Eukaryota</taxon>
        <taxon>Metazoa</taxon>
        <taxon>Cnidaria</taxon>
        <taxon>Anthozoa</taxon>
        <taxon>Hexacorallia</taxon>
        <taxon>Scleractinia</taxon>
        <taxon>Astrocoeniina</taxon>
        <taxon>Pocilloporidae</taxon>
        <taxon>Pocillopora</taxon>
    </lineage>
</organism>
<accession>A0A3M6UA58</accession>
<gene>
    <name evidence="3" type="ORF">pdam_00008770</name>
</gene>
<evidence type="ECO:0000313" key="4">
    <source>
        <dbReference type="Proteomes" id="UP000275408"/>
    </source>
</evidence>